<evidence type="ECO:0000313" key="1">
    <source>
        <dbReference type="EMBL" id="SOD12495.1"/>
    </source>
</evidence>
<gene>
    <name evidence="1" type="ORF">SAMN06297358_0699</name>
</gene>
<evidence type="ECO:0000313" key="2">
    <source>
        <dbReference type="Proteomes" id="UP000219281"/>
    </source>
</evidence>
<organism evidence="1 2">
    <name type="scientific">Pedobacter xixiisoli</name>
    <dbReference type="NCBI Taxonomy" id="1476464"/>
    <lineage>
        <taxon>Bacteria</taxon>
        <taxon>Pseudomonadati</taxon>
        <taxon>Bacteroidota</taxon>
        <taxon>Sphingobacteriia</taxon>
        <taxon>Sphingobacteriales</taxon>
        <taxon>Sphingobacteriaceae</taxon>
        <taxon>Pedobacter</taxon>
    </lineage>
</organism>
<proteinExistence type="predicted"/>
<dbReference type="EMBL" id="OCMT01000001">
    <property type="protein sequence ID" value="SOD12495.1"/>
    <property type="molecule type" value="Genomic_DNA"/>
</dbReference>
<name>A0A285ZS85_9SPHI</name>
<dbReference type="AlphaFoldDB" id="A0A285ZS85"/>
<dbReference type="Proteomes" id="UP000219281">
    <property type="component" value="Unassembled WGS sequence"/>
</dbReference>
<sequence>MEAIRAIAMLICLSLMSTGCRHDHSYEEESSKRDNHINLLKKILTNIAIKNNSLFRLVAIVPVDTAPLLVLHFNVNLFLIENYSNNPHR</sequence>
<protein>
    <submittedName>
        <fullName evidence="1">Uncharacterized protein</fullName>
    </submittedName>
</protein>
<reference evidence="2" key="1">
    <citation type="submission" date="2017-09" db="EMBL/GenBank/DDBJ databases">
        <authorList>
            <person name="Varghese N."/>
            <person name="Submissions S."/>
        </authorList>
    </citation>
    <scope>NUCLEOTIDE SEQUENCE [LARGE SCALE GENOMIC DNA]</scope>
    <source>
        <strain evidence="2">CGMCC 1.12803</strain>
    </source>
</reference>
<keyword evidence="2" id="KW-1185">Reference proteome</keyword>
<accession>A0A285ZS85</accession>
<dbReference type="PROSITE" id="PS51257">
    <property type="entry name" value="PROKAR_LIPOPROTEIN"/>
    <property type="match status" value="1"/>
</dbReference>